<comment type="caution">
    <text evidence="2">The sequence shown here is derived from an EMBL/GenBank/DDBJ whole genome shotgun (WGS) entry which is preliminary data.</text>
</comment>
<gene>
    <name evidence="2" type="ORF">SAMN02744124_00584</name>
</gene>
<dbReference type="Pfam" id="PF08241">
    <property type="entry name" value="Methyltransf_11"/>
    <property type="match status" value="1"/>
</dbReference>
<reference evidence="2 3" key="1">
    <citation type="submission" date="2017-04" db="EMBL/GenBank/DDBJ databases">
        <authorList>
            <person name="Varghese N."/>
            <person name="Submissions S."/>
        </authorList>
    </citation>
    <scope>NUCLEOTIDE SEQUENCE [LARGE SCALE GENOMIC DNA]</scope>
    <source>
        <strain evidence="2 3">J12</strain>
    </source>
</reference>
<dbReference type="InterPro" id="IPR013216">
    <property type="entry name" value="Methyltransf_11"/>
</dbReference>
<evidence type="ECO:0000313" key="3">
    <source>
        <dbReference type="Proteomes" id="UP000192939"/>
    </source>
</evidence>
<dbReference type="GO" id="GO:0032259">
    <property type="term" value="P:methylation"/>
    <property type="evidence" value="ECO:0007669"/>
    <property type="project" value="UniProtKB-KW"/>
</dbReference>
<dbReference type="CDD" id="cd02440">
    <property type="entry name" value="AdoMet_MTases"/>
    <property type="match status" value="1"/>
</dbReference>
<dbReference type="PANTHER" id="PTHR43861">
    <property type="entry name" value="TRANS-ACONITATE 2-METHYLTRANSFERASE-RELATED"/>
    <property type="match status" value="1"/>
</dbReference>
<keyword evidence="3" id="KW-1185">Reference proteome</keyword>
<accession>A0ABY1LVC5</accession>
<feature type="domain" description="Methyltransferase type 11" evidence="1">
    <location>
        <begin position="41"/>
        <end position="139"/>
    </location>
</feature>
<protein>
    <submittedName>
        <fullName evidence="2">2-polyprenyl-6-hydroxyphenyl methylase / 3-demethylubiquinone-9 3-methyltransferase</fullName>
    </submittedName>
</protein>
<dbReference type="SUPFAM" id="SSF53335">
    <property type="entry name" value="S-adenosyl-L-methionine-dependent methyltransferases"/>
    <property type="match status" value="1"/>
</dbReference>
<dbReference type="Proteomes" id="UP000192939">
    <property type="component" value="Unassembled WGS sequence"/>
</dbReference>
<sequence>MVNQDRVNERYYGQVNSEKSHEATRARIHWICRQVTGRRVLDVGCSQGITSILLGREGRKVLGLDLEEGAVQYAKRELSRESKPVRSKVQFKVADVTEFQGHKLFDTVILGQILEHFANPGVLISHAYRLLADGGTLIVTVPYGYHPFHDHKQTFYAGNLGICLDPWFEVTKMEVHHNYLCCVAVKRKEIRNQIFPDASMMKQWILFDSVKFAEIERQHMKDIEQRKKALGQANEQLKELRKLKSNQAPKV</sequence>
<keyword evidence="2" id="KW-0489">Methyltransferase</keyword>
<dbReference type="InterPro" id="IPR029063">
    <property type="entry name" value="SAM-dependent_MTases_sf"/>
</dbReference>
<dbReference type="Gene3D" id="3.40.50.150">
    <property type="entry name" value="Vaccinia Virus protein VP39"/>
    <property type="match status" value="1"/>
</dbReference>
<proteinExistence type="predicted"/>
<evidence type="ECO:0000259" key="1">
    <source>
        <dbReference type="Pfam" id="PF08241"/>
    </source>
</evidence>
<organism evidence="2 3">
    <name type="scientific">Paenibacillus barengoltzii J12</name>
    <dbReference type="NCBI Taxonomy" id="935846"/>
    <lineage>
        <taxon>Bacteria</taxon>
        <taxon>Bacillati</taxon>
        <taxon>Bacillota</taxon>
        <taxon>Bacilli</taxon>
        <taxon>Bacillales</taxon>
        <taxon>Paenibacillaceae</taxon>
        <taxon>Paenibacillus</taxon>
    </lineage>
</organism>
<dbReference type="RefSeq" id="WP_036699255.1">
    <property type="nucleotide sequence ID" value="NZ_FXAE01000003.1"/>
</dbReference>
<dbReference type="EMBL" id="FXAE01000003">
    <property type="protein sequence ID" value="SME97490.1"/>
    <property type="molecule type" value="Genomic_DNA"/>
</dbReference>
<name>A0ABY1LVC5_9BACL</name>
<evidence type="ECO:0000313" key="2">
    <source>
        <dbReference type="EMBL" id="SME97490.1"/>
    </source>
</evidence>
<dbReference type="GO" id="GO:0008168">
    <property type="term" value="F:methyltransferase activity"/>
    <property type="evidence" value="ECO:0007669"/>
    <property type="project" value="UniProtKB-KW"/>
</dbReference>
<keyword evidence="2" id="KW-0808">Transferase</keyword>